<dbReference type="EMBL" id="SSMC01000002">
    <property type="protein sequence ID" value="THD67483.1"/>
    <property type="molecule type" value="Genomic_DNA"/>
</dbReference>
<dbReference type="AlphaFoldDB" id="A0A4S3M0I2"/>
<accession>A0A4S3M0I2</accession>
<gene>
    <name evidence="2" type="ORF">E7Z59_07420</name>
</gene>
<evidence type="ECO:0000313" key="3">
    <source>
        <dbReference type="Proteomes" id="UP000305939"/>
    </source>
</evidence>
<dbReference type="SUPFAM" id="SSF54593">
    <property type="entry name" value="Glyoxalase/Bleomycin resistance protein/Dihydroxybiphenyl dioxygenase"/>
    <property type="match status" value="1"/>
</dbReference>
<dbReference type="InterPro" id="IPR052164">
    <property type="entry name" value="Anthracycline_SecMetBiosynth"/>
</dbReference>
<dbReference type="InterPro" id="IPR029068">
    <property type="entry name" value="Glyas_Bleomycin-R_OHBP_Dase"/>
</dbReference>
<dbReference type="Gene3D" id="3.10.180.10">
    <property type="entry name" value="2,3-Dihydroxybiphenyl 1,2-Dioxygenase, domain 1"/>
    <property type="match status" value="1"/>
</dbReference>
<evidence type="ECO:0000313" key="2">
    <source>
        <dbReference type="EMBL" id="THD67483.1"/>
    </source>
</evidence>
<dbReference type="OrthoDB" id="9804235at2"/>
<protein>
    <submittedName>
        <fullName evidence="2">VOC family protein</fullName>
    </submittedName>
</protein>
<dbReference type="Proteomes" id="UP000305939">
    <property type="component" value="Unassembled WGS sequence"/>
</dbReference>
<feature type="domain" description="VOC" evidence="1">
    <location>
        <begin position="1"/>
        <end position="119"/>
    </location>
</feature>
<proteinExistence type="predicted"/>
<dbReference type="Pfam" id="PF22677">
    <property type="entry name" value="Ble-like_N"/>
    <property type="match status" value="1"/>
</dbReference>
<sequence>MVTWFEIPTADIERAKAFYEEVLQITIGLHDINGLKMAWFPEASEKGVASGSLIQQESYIPSKEGVLVYLSCSDINAVLDRVEKAGGSVYQPRTMISEEYGFMGVFIDSEGNRIALHSNH</sequence>
<organism evidence="2 3">
    <name type="scientific">Robertkochia marina</name>
    <dbReference type="NCBI Taxonomy" id="1227945"/>
    <lineage>
        <taxon>Bacteria</taxon>
        <taxon>Pseudomonadati</taxon>
        <taxon>Bacteroidota</taxon>
        <taxon>Flavobacteriia</taxon>
        <taxon>Flavobacteriales</taxon>
        <taxon>Flavobacteriaceae</taxon>
        <taxon>Robertkochia</taxon>
    </lineage>
</organism>
<dbReference type="InterPro" id="IPR037523">
    <property type="entry name" value="VOC_core"/>
</dbReference>
<dbReference type="PROSITE" id="PS51819">
    <property type="entry name" value="VOC"/>
    <property type="match status" value="1"/>
</dbReference>
<dbReference type="PANTHER" id="PTHR33993">
    <property type="entry name" value="GLYOXALASE-RELATED"/>
    <property type="match status" value="1"/>
</dbReference>
<evidence type="ECO:0000259" key="1">
    <source>
        <dbReference type="PROSITE" id="PS51819"/>
    </source>
</evidence>
<name>A0A4S3M0I2_9FLAO</name>
<dbReference type="InterPro" id="IPR053863">
    <property type="entry name" value="Glyoxy/Ble-like_N"/>
</dbReference>
<reference evidence="2 3" key="1">
    <citation type="submission" date="2019-04" db="EMBL/GenBank/DDBJ databases">
        <title>Draft genome sequence of Robertkochia marina CC-AMO-30D.</title>
        <authorList>
            <person name="Hameed A."/>
            <person name="Lin S.-Y."/>
            <person name="Shahina M."/>
            <person name="Lai W.-A."/>
            <person name="Young C.-C."/>
        </authorList>
    </citation>
    <scope>NUCLEOTIDE SEQUENCE [LARGE SCALE GENOMIC DNA]</scope>
    <source>
        <strain evidence="2 3">CC-AMO-30D</strain>
    </source>
</reference>
<keyword evidence="3" id="KW-1185">Reference proteome</keyword>
<dbReference type="PANTHER" id="PTHR33993:SF2">
    <property type="entry name" value="VOC DOMAIN-CONTAINING PROTEIN"/>
    <property type="match status" value="1"/>
</dbReference>
<dbReference type="RefSeq" id="WP_136335688.1">
    <property type="nucleotide sequence ID" value="NZ_QXMP01000005.1"/>
</dbReference>
<dbReference type="CDD" id="cd07247">
    <property type="entry name" value="SgaA_N_like"/>
    <property type="match status" value="1"/>
</dbReference>
<comment type="caution">
    <text evidence="2">The sequence shown here is derived from an EMBL/GenBank/DDBJ whole genome shotgun (WGS) entry which is preliminary data.</text>
</comment>